<evidence type="ECO:0000256" key="1">
    <source>
        <dbReference type="SAM" id="MobiDB-lite"/>
    </source>
</evidence>
<sequence>MWLENDVSYSTESRNPDYEDPYRSESSMAIEDGFIYFYDCDGISPLELSNKYCWFKARKVKYHIIPD</sequence>
<dbReference type="AlphaFoldDB" id="D4JV34"/>
<name>D4JV34_9FIRM</name>
<evidence type="ECO:0000313" key="3">
    <source>
        <dbReference type="Proteomes" id="UP000008803"/>
    </source>
</evidence>
<dbReference type="HOGENOM" id="CLU_2806082_0_0_9"/>
<feature type="region of interest" description="Disordered" evidence="1">
    <location>
        <begin position="1"/>
        <end position="23"/>
    </location>
</feature>
<dbReference type="KEGG" id="esu:EUS_18930"/>
<reference evidence="2 3" key="1">
    <citation type="submission" date="2010-03" db="EMBL/GenBank/DDBJ databases">
        <title>The genome sequence of Eubacterium siraeum 70/3.</title>
        <authorList>
            <consortium name="metaHIT consortium -- http://www.metahit.eu/"/>
            <person name="Pajon A."/>
            <person name="Turner K."/>
            <person name="Parkhill J."/>
            <person name="Duncan S."/>
            <person name="Flint H."/>
        </authorList>
    </citation>
    <scope>NUCLEOTIDE SEQUENCE [LARGE SCALE GENOMIC DNA]</scope>
    <source>
        <strain evidence="2 3">70/3</strain>
    </source>
</reference>
<organism evidence="2 3">
    <name type="scientific">[Eubacterium] siraeum 70/3</name>
    <dbReference type="NCBI Taxonomy" id="657319"/>
    <lineage>
        <taxon>Bacteria</taxon>
        <taxon>Bacillati</taxon>
        <taxon>Bacillota</taxon>
        <taxon>Clostridia</taxon>
        <taxon>Eubacteriales</taxon>
        <taxon>Oscillospiraceae</taxon>
        <taxon>Oscillospiraceae incertae sedis</taxon>
    </lineage>
</organism>
<protein>
    <submittedName>
        <fullName evidence="2">Uncharacterized protein</fullName>
    </submittedName>
</protein>
<dbReference type="BioCyc" id="ESIR657319:G136K-1607-MONOMER"/>
<feature type="compositionally biased region" description="Basic and acidic residues" evidence="1">
    <location>
        <begin position="14"/>
        <end position="23"/>
    </location>
</feature>
<reference evidence="2 3" key="2">
    <citation type="submission" date="2010-03" db="EMBL/GenBank/DDBJ databases">
        <authorList>
            <person name="Pajon A."/>
        </authorList>
    </citation>
    <scope>NUCLEOTIDE SEQUENCE [LARGE SCALE GENOMIC DNA]</scope>
    <source>
        <strain evidence="2 3">70/3</strain>
    </source>
</reference>
<proteinExistence type="predicted"/>
<accession>D4JV34</accession>
<dbReference type="Proteomes" id="UP000008803">
    <property type="component" value="Chromosome"/>
</dbReference>
<gene>
    <name evidence="2" type="ORF">EUS_18930</name>
</gene>
<dbReference type="EMBL" id="FP929044">
    <property type="protein sequence ID" value="CBK96953.1"/>
    <property type="molecule type" value="Genomic_DNA"/>
</dbReference>
<evidence type="ECO:0000313" key="2">
    <source>
        <dbReference type="EMBL" id="CBK96953.1"/>
    </source>
</evidence>
<dbReference type="Gene3D" id="2.60.120.680">
    <property type="entry name" value="GOLD domain"/>
    <property type="match status" value="1"/>
</dbReference>